<sequence>MLNFVFMNMQIIIIAILFAGAVFYIGRMMYRALTTKKSCGGNCKCGVDFSGIEPGKTTK</sequence>
<dbReference type="STRING" id="551996.SAMN05192573_12642"/>
<protein>
    <submittedName>
        <fullName evidence="2">Virus attachment protein p12 family protein</fullName>
    </submittedName>
</protein>
<organism evidence="2 3">
    <name type="scientific">Mucilaginibacter gossypii</name>
    <dbReference type="NCBI Taxonomy" id="551996"/>
    <lineage>
        <taxon>Bacteria</taxon>
        <taxon>Pseudomonadati</taxon>
        <taxon>Bacteroidota</taxon>
        <taxon>Sphingobacteriia</taxon>
        <taxon>Sphingobacteriales</taxon>
        <taxon>Sphingobacteriaceae</taxon>
        <taxon>Mucilaginibacter</taxon>
    </lineage>
</organism>
<proteinExistence type="predicted"/>
<gene>
    <name evidence="2" type="ORF">SAMN05192573_12642</name>
</gene>
<keyword evidence="1" id="KW-0812">Transmembrane</keyword>
<evidence type="ECO:0000313" key="2">
    <source>
        <dbReference type="EMBL" id="SDI64912.1"/>
    </source>
</evidence>
<evidence type="ECO:0000313" key="3">
    <source>
        <dbReference type="Proteomes" id="UP000199705"/>
    </source>
</evidence>
<feature type="transmembrane region" description="Helical" evidence="1">
    <location>
        <begin position="6"/>
        <end position="26"/>
    </location>
</feature>
<keyword evidence="3" id="KW-1185">Reference proteome</keyword>
<keyword evidence="1" id="KW-0472">Membrane</keyword>
<name>A0A1G8MAH8_9SPHI</name>
<dbReference type="Proteomes" id="UP000199705">
    <property type="component" value="Unassembled WGS sequence"/>
</dbReference>
<evidence type="ECO:0000256" key="1">
    <source>
        <dbReference type="SAM" id="Phobius"/>
    </source>
</evidence>
<dbReference type="EMBL" id="FNCG01000026">
    <property type="protein sequence ID" value="SDI64912.1"/>
    <property type="molecule type" value="Genomic_DNA"/>
</dbReference>
<dbReference type="Pfam" id="PF12669">
    <property type="entry name" value="FeoB_associated"/>
    <property type="match status" value="1"/>
</dbReference>
<accession>A0A1G8MAH8</accession>
<reference evidence="3" key="1">
    <citation type="submission" date="2016-10" db="EMBL/GenBank/DDBJ databases">
        <authorList>
            <person name="Varghese N."/>
            <person name="Submissions S."/>
        </authorList>
    </citation>
    <scope>NUCLEOTIDE SEQUENCE [LARGE SCALE GENOMIC DNA]</scope>
    <source>
        <strain evidence="3">Gh-67</strain>
    </source>
</reference>
<keyword evidence="1" id="KW-1133">Transmembrane helix</keyword>
<dbReference type="RefSeq" id="WP_243770706.1">
    <property type="nucleotide sequence ID" value="NZ_FNCG01000026.1"/>
</dbReference>
<dbReference type="AlphaFoldDB" id="A0A1G8MAH8"/>